<dbReference type="GO" id="GO:0008253">
    <property type="term" value="F:5'-nucleotidase activity"/>
    <property type="evidence" value="ECO:0007669"/>
    <property type="project" value="UniProtKB-EC"/>
</dbReference>
<evidence type="ECO:0000256" key="3">
    <source>
        <dbReference type="ARBA" id="ARBA00022729"/>
    </source>
</evidence>
<dbReference type="PANTHER" id="PTHR11575">
    <property type="entry name" value="5'-NUCLEOTIDASE-RELATED"/>
    <property type="match status" value="1"/>
</dbReference>
<dbReference type="InterPro" id="IPR029052">
    <property type="entry name" value="Metallo-depent_PP-like"/>
</dbReference>
<name>A0A3S4PT97_AGGAP</name>
<dbReference type="EMBL" id="LR134327">
    <property type="protein sequence ID" value="VEF43169.1"/>
    <property type="molecule type" value="Genomic_DNA"/>
</dbReference>
<keyword evidence="4 5" id="KW-0547">Nucleotide-binding</keyword>
<keyword evidence="3 5" id="KW-0732">Signal</keyword>
<feature type="domain" description="5'-Nucleotidase C-terminal" evidence="7">
    <location>
        <begin position="412"/>
        <end position="553"/>
    </location>
</feature>
<feature type="signal peptide" evidence="5">
    <location>
        <begin position="1"/>
        <end position="25"/>
    </location>
</feature>
<evidence type="ECO:0000256" key="5">
    <source>
        <dbReference type="RuleBase" id="RU362119"/>
    </source>
</evidence>
<dbReference type="PANTHER" id="PTHR11575:SF46">
    <property type="entry name" value="PROTEIN USHA"/>
    <property type="match status" value="1"/>
</dbReference>
<dbReference type="GO" id="GO:0030288">
    <property type="term" value="C:outer membrane-bounded periplasmic space"/>
    <property type="evidence" value="ECO:0007669"/>
    <property type="project" value="TreeGrafter"/>
</dbReference>
<dbReference type="Gene3D" id="3.90.780.10">
    <property type="entry name" value="5'-Nucleotidase, C-terminal domain"/>
    <property type="match status" value="1"/>
</dbReference>
<reference evidence="8 9" key="1">
    <citation type="submission" date="2018-12" db="EMBL/GenBank/DDBJ databases">
        <authorList>
            <consortium name="Pathogen Informatics"/>
        </authorList>
    </citation>
    <scope>NUCLEOTIDE SEQUENCE [LARGE SCALE GENOMIC DNA]</scope>
    <source>
        <strain evidence="8 9">NCTC5906</strain>
    </source>
</reference>
<dbReference type="PROSITE" id="PS00786">
    <property type="entry name" value="5_NUCLEOTIDASE_2"/>
    <property type="match status" value="1"/>
</dbReference>
<evidence type="ECO:0000256" key="4">
    <source>
        <dbReference type="ARBA" id="ARBA00022741"/>
    </source>
</evidence>
<dbReference type="AlphaFoldDB" id="A0A3S4PT97"/>
<feature type="domain" description="Calcineurin-like phosphoesterase" evidence="6">
    <location>
        <begin position="39"/>
        <end position="254"/>
    </location>
</feature>
<dbReference type="GO" id="GO:0046872">
    <property type="term" value="F:metal ion binding"/>
    <property type="evidence" value="ECO:0007669"/>
    <property type="project" value="UniProtKB-KW"/>
</dbReference>
<organism evidence="8 9">
    <name type="scientific">Aggregatibacter aphrophilus ATCC 33389</name>
    <dbReference type="NCBI Taxonomy" id="985008"/>
    <lineage>
        <taxon>Bacteria</taxon>
        <taxon>Pseudomonadati</taxon>
        <taxon>Pseudomonadota</taxon>
        <taxon>Gammaproteobacteria</taxon>
        <taxon>Pasteurellales</taxon>
        <taxon>Pasteurellaceae</taxon>
        <taxon>Aggregatibacter</taxon>
    </lineage>
</organism>
<dbReference type="Pfam" id="PF02872">
    <property type="entry name" value="5_nucleotid_C"/>
    <property type="match status" value="1"/>
</dbReference>
<dbReference type="InterPro" id="IPR036907">
    <property type="entry name" value="5'-Nucleotdase_C_sf"/>
</dbReference>
<dbReference type="Pfam" id="PF00149">
    <property type="entry name" value="Metallophos"/>
    <property type="match status" value="1"/>
</dbReference>
<evidence type="ECO:0000313" key="9">
    <source>
        <dbReference type="Proteomes" id="UP000272690"/>
    </source>
</evidence>
<gene>
    <name evidence="8" type="ORF">NCTC5906_01332</name>
</gene>
<dbReference type="SUPFAM" id="SSF56300">
    <property type="entry name" value="Metallo-dependent phosphatases"/>
    <property type="match status" value="1"/>
</dbReference>
<dbReference type="EC" id="3.1.3.5" evidence="8"/>
<dbReference type="Proteomes" id="UP000272690">
    <property type="component" value="Chromosome"/>
</dbReference>
<evidence type="ECO:0000259" key="6">
    <source>
        <dbReference type="Pfam" id="PF00149"/>
    </source>
</evidence>
<dbReference type="PROSITE" id="PS00785">
    <property type="entry name" value="5_NUCLEOTIDASE_1"/>
    <property type="match status" value="1"/>
</dbReference>
<feature type="chain" id="PRO_5018378197" evidence="5">
    <location>
        <begin position="26"/>
        <end position="604"/>
    </location>
</feature>
<dbReference type="InterPro" id="IPR006420">
    <property type="entry name" value="NadN"/>
</dbReference>
<dbReference type="InterPro" id="IPR006179">
    <property type="entry name" value="5_nucleotidase/apyrase"/>
</dbReference>
<dbReference type="SUPFAM" id="SSF55816">
    <property type="entry name" value="5'-nucleotidase (syn. UDP-sugar hydrolase), C-terminal domain"/>
    <property type="match status" value="1"/>
</dbReference>
<sequence length="604" mass="66712">MFTLKKTLTHILSTTFVFCSTSGLAANPPEDNHKAVELSILHINDHHSYLEPHEARILLNGKETKVNIGGFSAVNSKLNELRKKYKNPLVLHAGDAITGTLYFTLFGGSADAAVMNAGNFHYFTLGNHEFDAGNEGLLKLLEPLKIPVLSANVIPDKGSILYNKWKPYDIFSVNGENIGIIGLDTVNKTVNSSSPGKDVKFYDEIATAQIMANALKAQGVNKIILLSHAGSEKNIEIAQKVNDIDIIVTGDSHYLYGNDELRELKLPVVYEYPLEFKSSNGEPVFVMEAWAYSAVVGDLGVKFSKDGIASIIRKTPHVLMSTNKLKVKNNDGNWQELSGEERQKAIQSLQKMKSVSLDYHDKKTDKLISKYRYEKDQLAKEVIGSIVGQAMPGGSDNRIPNKAGSNPEGSVATRFVAETMYNELKNVDLVIQNAGGVRSDILPGDVTFNDAYTFLPFGNTLFTYKMEGSLIKQALEDALQFALVDGSTGGFPYGAGVRYEANETPNADGKRLVSVEVFNKQKQQWEDIDDNKRYLVGTNSYIASGKDGYKTFGHLFNDPKYEGTDTYLPDAESFIKFMKKNPRFEAFTTSNVKFNAASEALPKK</sequence>
<evidence type="ECO:0000259" key="7">
    <source>
        <dbReference type="Pfam" id="PF02872"/>
    </source>
</evidence>
<dbReference type="RefSeq" id="WP_032995392.1">
    <property type="nucleotide sequence ID" value="NZ_AEWB02000032.1"/>
</dbReference>
<dbReference type="InterPro" id="IPR004843">
    <property type="entry name" value="Calcineurin-like_PHP"/>
</dbReference>
<dbReference type="InterPro" id="IPR008334">
    <property type="entry name" value="5'-Nucleotdase_C"/>
</dbReference>
<dbReference type="CDD" id="cd07409">
    <property type="entry name" value="MPP_CD73_N"/>
    <property type="match status" value="1"/>
</dbReference>
<evidence type="ECO:0000256" key="2">
    <source>
        <dbReference type="ARBA" id="ARBA00022723"/>
    </source>
</evidence>
<evidence type="ECO:0000256" key="1">
    <source>
        <dbReference type="ARBA" id="ARBA00006654"/>
    </source>
</evidence>
<protein>
    <submittedName>
        <fullName evidence="8">Probable 5'-nucleotidase</fullName>
        <ecNumber evidence="8">3.1.3.5</ecNumber>
    </submittedName>
</protein>
<dbReference type="NCBIfam" id="TIGR01530">
    <property type="entry name" value="nadN"/>
    <property type="match status" value="1"/>
</dbReference>
<dbReference type="Gene3D" id="3.60.21.10">
    <property type="match status" value="1"/>
</dbReference>
<proteinExistence type="inferred from homology"/>
<dbReference type="GO" id="GO:0000166">
    <property type="term" value="F:nucleotide binding"/>
    <property type="evidence" value="ECO:0007669"/>
    <property type="project" value="UniProtKB-KW"/>
</dbReference>
<evidence type="ECO:0000313" key="8">
    <source>
        <dbReference type="EMBL" id="VEF43169.1"/>
    </source>
</evidence>
<keyword evidence="5 8" id="KW-0378">Hydrolase</keyword>
<dbReference type="GO" id="GO:0009166">
    <property type="term" value="P:nucleotide catabolic process"/>
    <property type="evidence" value="ECO:0007669"/>
    <property type="project" value="InterPro"/>
</dbReference>
<keyword evidence="2" id="KW-0479">Metal-binding</keyword>
<dbReference type="OrthoDB" id="9803927at2"/>
<comment type="similarity">
    <text evidence="1 5">Belongs to the 5'-nucleotidase family.</text>
</comment>
<dbReference type="GeneID" id="49635741"/>
<dbReference type="PRINTS" id="PR01607">
    <property type="entry name" value="APYRASEFAMLY"/>
</dbReference>
<accession>A0A3S4PT97</accession>
<dbReference type="GO" id="GO:0008768">
    <property type="term" value="F:UDP-sugar diphosphatase activity"/>
    <property type="evidence" value="ECO:0007669"/>
    <property type="project" value="TreeGrafter"/>
</dbReference>
<dbReference type="InterPro" id="IPR006146">
    <property type="entry name" value="5'-Nucleotdase_CS"/>
</dbReference>